<sequence>MTKKTSGTRIAVLIASLMLSISAFALDNWQEGKIYSSGTQVMYAGKIYQALVTAKVVADSLSCLTKLQSCGSIKPAKAYPDYRGVMTWSINWDKYDG</sequence>
<keyword evidence="1" id="KW-0732">Signal</keyword>
<evidence type="ECO:0000313" key="2">
    <source>
        <dbReference type="EMBL" id="MFC7418273.1"/>
    </source>
</evidence>
<dbReference type="EMBL" id="JBHTBQ010000001">
    <property type="protein sequence ID" value="MFC7418273.1"/>
    <property type="molecule type" value="Genomic_DNA"/>
</dbReference>
<organism evidence="2 3">
    <name type="scientific">Iodobacter arcticus</name>
    <dbReference type="NCBI Taxonomy" id="590593"/>
    <lineage>
        <taxon>Bacteria</taxon>
        <taxon>Pseudomonadati</taxon>
        <taxon>Pseudomonadota</taxon>
        <taxon>Betaproteobacteria</taxon>
        <taxon>Neisseriales</taxon>
        <taxon>Chitinibacteraceae</taxon>
        <taxon>Iodobacter</taxon>
    </lineage>
</organism>
<dbReference type="RefSeq" id="WP_380185165.1">
    <property type="nucleotide sequence ID" value="NZ_JBHTBQ010000001.1"/>
</dbReference>
<keyword evidence="3" id="KW-1185">Reference proteome</keyword>
<comment type="caution">
    <text evidence="2">The sequence shown here is derived from an EMBL/GenBank/DDBJ whole genome shotgun (WGS) entry which is preliminary data.</text>
</comment>
<accession>A0ABW2QRM1</accession>
<feature type="chain" id="PRO_5046361057" evidence="1">
    <location>
        <begin position="26"/>
        <end position="97"/>
    </location>
</feature>
<protein>
    <submittedName>
        <fullName evidence="2">Uncharacterized protein</fullName>
    </submittedName>
</protein>
<feature type="signal peptide" evidence="1">
    <location>
        <begin position="1"/>
        <end position="25"/>
    </location>
</feature>
<dbReference type="InterPro" id="IPR036573">
    <property type="entry name" value="CBM_sf_5/12"/>
</dbReference>
<evidence type="ECO:0000313" key="3">
    <source>
        <dbReference type="Proteomes" id="UP001596473"/>
    </source>
</evidence>
<gene>
    <name evidence="2" type="ORF">ACFQNF_00050</name>
</gene>
<proteinExistence type="predicted"/>
<dbReference type="Proteomes" id="UP001596473">
    <property type="component" value="Unassembled WGS sequence"/>
</dbReference>
<name>A0ABW2QRM1_9NEIS</name>
<dbReference type="SUPFAM" id="SSF51055">
    <property type="entry name" value="Carbohydrate binding domain"/>
    <property type="match status" value="1"/>
</dbReference>
<reference evidence="3" key="1">
    <citation type="journal article" date="2019" name="Int. J. Syst. Evol. Microbiol.">
        <title>The Global Catalogue of Microorganisms (GCM) 10K type strain sequencing project: providing services to taxonomists for standard genome sequencing and annotation.</title>
        <authorList>
            <consortium name="The Broad Institute Genomics Platform"/>
            <consortium name="The Broad Institute Genome Sequencing Center for Infectious Disease"/>
            <person name="Wu L."/>
            <person name="Ma J."/>
        </authorList>
    </citation>
    <scope>NUCLEOTIDE SEQUENCE [LARGE SCALE GENOMIC DNA]</scope>
    <source>
        <strain evidence="3">CCUG 62945</strain>
    </source>
</reference>
<dbReference type="Gene3D" id="3.20.20.80">
    <property type="entry name" value="Glycosidases"/>
    <property type="match status" value="1"/>
</dbReference>
<evidence type="ECO:0000256" key="1">
    <source>
        <dbReference type="SAM" id="SignalP"/>
    </source>
</evidence>